<dbReference type="GO" id="GO:0030015">
    <property type="term" value="C:CCR4-NOT core complex"/>
    <property type="evidence" value="ECO:0007669"/>
    <property type="project" value="UniProtKB-ARBA"/>
</dbReference>
<dbReference type="Gene3D" id="3.30.40.10">
    <property type="entry name" value="Zinc/RING finger domain, C3HC4 (zinc finger)"/>
    <property type="match status" value="1"/>
</dbReference>
<gene>
    <name evidence="16" type="ORF">NEOLI_000534</name>
</gene>
<dbReference type="Proteomes" id="UP000186594">
    <property type="component" value="Unassembled WGS sequence"/>
</dbReference>
<evidence type="ECO:0000256" key="13">
    <source>
        <dbReference type="SAM" id="MobiDB-lite"/>
    </source>
</evidence>
<keyword evidence="9" id="KW-0804">Transcription</keyword>
<dbReference type="CDD" id="cd16618">
    <property type="entry name" value="mRING-HC-C4C4_CNOT4"/>
    <property type="match status" value="1"/>
</dbReference>
<dbReference type="InterPro" id="IPR000504">
    <property type="entry name" value="RRM_dom"/>
</dbReference>
<dbReference type="InterPro" id="IPR039515">
    <property type="entry name" value="NOT4_mRING-HC-C4C4"/>
</dbReference>
<feature type="zinc finger region" description="C3H1-type" evidence="12">
    <location>
        <begin position="213"/>
        <end position="240"/>
    </location>
</feature>
<dbReference type="AlphaFoldDB" id="A0A1U7LTE0"/>
<dbReference type="InterPro" id="IPR039780">
    <property type="entry name" value="Mot2"/>
</dbReference>
<evidence type="ECO:0000259" key="14">
    <source>
        <dbReference type="PROSITE" id="PS50102"/>
    </source>
</evidence>
<keyword evidence="8" id="KW-0175">Coiled coil</keyword>
<feature type="region of interest" description="Disordered" evidence="13">
    <location>
        <begin position="492"/>
        <end position="591"/>
    </location>
</feature>
<keyword evidence="7" id="KW-0805">Transcription regulation</keyword>
<dbReference type="CDD" id="cd12438">
    <property type="entry name" value="RRM_CNOT4"/>
    <property type="match status" value="1"/>
</dbReference>
<dbReference type="InterPro" id="IPR000571">
    <property type="entry name" value="Znf_CCCH"/>
</dbReference>
<evidence type="ECO:0000256" key="11">
    <source>
        <dbReference type="PROSITE-ProRule" id="PRU00176"/>
    </source>
</evidence>
<name>A0A1U7LTE0_NEOID</name>
<evidence type="ECO:0000256" key="2">
    <source>
        <dbReference type="ARBA" id="ARBA00022491"/>
    </source>
</evidence>
<dbReference type="GO" id="GO:0061630">
    <property type="term" value="F:ubiquitin protein ligase activity"/>
    <property type="evidence" value="ECO:0007669"/>
    <property type="project" value="UniProtKB-ARBA"/>
</dbReference>
<keyword evidence="3 12" id="KW-0479">Metal-binding</keyword>
<dbReference type="InterPro" id="IPR012677">
    <property type="entry name" value="Nucleotide-bd_a/b_plait_sf"/>
</dbReference>
<keyword evidence="5 12" id="KW-0862">Zinc</keyword>
<dbReference type="GO" id="GO:0005634">
    <property type="term" value="C:nucleus"/>
    <property type="evidence" value="ECO:0007669"/>
    <property type="project" value="UniProtKB-SubCell"/>
</dbReference>
<dbReference type="SUPFAM" id="SSF57850">
    <property type="entry name" value="RING/U-box"/>
    <property type="match status" value="1"/>
</dbReference>
<feature type="region of interest" description="Disordered" evidence="13">
    <location>
        <begin position="90"/>
        <end position="109"/>
    </location>
</feature>
<dbReference type="FunFam" id="3.30.40.10:FF:000006">
    <property type="entry name" value="CCR4-NOT transcription complex subunit 4"/>
    <property type="match status" value="1"/>
</dbReference>
<evidence type="ECO:0000256" key="9">
    <source>
        <dbReference type="ARBA" id="ARBA00023163"/>
    </source>
</evidence>
<dbReference type="PANTHER" id="PTHR12603">
    <property type="entry name" value="CCR4-NOT TRANSCRIPTION COMPLEX RELATED"/>
    <property type="match status" value="1"/>
</dbReference>
<feature type="region of interest" description="Disordered" evidence="13">
    <location>
        <begin position="325"/>
        <end position="351"/>
    </location>
</feature>
<feature type="domain" description="C3H1-type" evidence="15">
    <location>
        <begin position="213"/>
        <end position="240"/>
    </location>
</feature>
<dbReference type="OrthoDB" id="1923159at2759"/>
<dbReference type="GO" id="GO:0010557">
    <property type="term" value="P:positive regulation of macromolecule biosynthetic process"/>
    <property type="evidence" value="ECO:0007669"/>
    <property type="project" value="UniProtKB-ARBA"/>
</dbReference>
<dbReference type="InterPro" id="IPR003954">
    <property type="entry name" value="RRM_euk-type"/>
</dbReference>
<evidence type="ECO:0000256" key="10">
    <source>
        <dbReference type="ARBA" id="ARBA00023242"/>
    </source>
</evidence>
<dbReference type="FunFam" id="3.30.70.330:FF:000257">
    <property type="entry name" value="CCR4-NOT core complex subunit Not4"/>
    <property type="match status" value="1"/>
</dbReference>
<dbReference type="GO" id="GO:0000956">
    <property type="term" value="P:nuclear-transcribed mRNA catabolic process"/>
    <property type="evidence" value="ECO:0007669"/>
    <property type="project" value="UniProtKB-ARBA"/>
</dbReference>
<evidence type="ECO:0000256" key="1">
    <source>
        <dbReference type="ARBA" id="ARBA00004123"/>
    </source>
</evidence>
<evidence type="ECO:0000313" key="16">
    <source>
        <dbReference type="EMBL" id="OLL25812.1"/>
    </source>
</evidence>
<keyword evidence="4 12" id="KW-0863">Zinc-finger</keyword>
<proteinExistence type="predicted"/>
<sequence length="591" mass="66762">MSLSNRHDDHSGSDEDEMDCPVSPLCMEEMDLADRTFRPCQCGYQVCCFCWNNIRQNLNGKCPACRRPYDDRPIEFTPVTQVELLNDQKRQQKINEEKKRKEREKREMEVMNRKHLASVRVQQKNLVYVTGLIPKIQNEELEQTLRSHEYFGQYGKILKVVVNNRNTTGQRNQANSQKPVQVYITFARKEDAARAIHAVDGSVNDGKVLHASLGTTKYCTAYLRNQPCQNPNCMYLHEPGEETDSYSYSREDFSSLQHAMKQNEQKQRIKNLRPVAMEHSQSENALDHTPLPAKVSWATNKLSRSNTPVSIDHVEVSPVKKPIEFSPPSIKIPPAKLPQSKQNSKSPQKLSGKFRFTKPAASPEPFYGAFEKTLAALCDGSFKYVFASAVLGSDEFRNAQSMPPLFTYSKDAARRRREAEGAKAVLVDQGFDPFDAKRVIITKTPVAYHTQMVAPPGVSQPLSTGNYPIRAASSTLERQFQQPLGGPTYKTTATPPPGIFSPQTYNEHSRQTSREGALRDQIYAPQARRTDGIMSDRGRLDLQGRSQLTRSDLADPAILSMRPSPLPQQGFMQQGGYNLPRGQQPQRYGVY</sequence>
<feature type="compositionally biased region" description="Basic and acidic residues" evidence="13">
    <location>
        <begin position="528"/>
        <end position="542"/>
    </location>
</feature>
<dbReference type="Gene3D" id="3.30.70.330">
    <property type="match status" value="1"/>
</dbReference>
<evidence type="ECO:0000256" key="4">
    <source>
        <dbReference type="ARBA" id="ARBA00022771"/>
    </source>
</evidence>
<dbReference type="GO" id="GO:0051254">
    <property type="term" value="P:positive regulation of RNA metabolic process"/>
    <property type="evidence" value="ECO:0007669"/>
    <property type="project" value="UniProtKB-ARBA"/>
</dbReference>
<organism evidence="16 17">
    <name type="scientific">Neolecta irregularis (strain DAH-3)</name>
    <dbReference type="NCBI Taxonomy" id="1198029"/>
    <lineage>
        <taxon>Eukaryota</taxon>
        <taxon>Fungi</taxon>
        <taxon>Dikarya</taxon>
        <taxon>Ascomycota</taxon>
        <taxon>Taphrinomycotina</taxon>
        <taxon>Neolectales</taxon>
        <taxon>Neolectaceae</taxon>
        <taxon>Neolecta</taxon>
    </lineage>
</organism>
<dbReference type="PROSITE" id="PS50102">
    <property type="entry name" value="RRM"/>
    <property type="match status" value="1"/>
</dbReference>
<feature type="compositionally biased region" description="Polar residues" evidence="13">
    <location>
        <begin position="570"/>
        <end position="591"/>
    </location>
</feature>
<dbReference type="Pfam" id="PF14570">
    <property type="entry name" value="zf-RING_4"/>
    <property type="match status" value="1"/>
</dbReference>
<dbReference type="InterPro" id="IPR013083">
    <property type="entry name" value="Znf_RING/FYVE/PHD"/>
</dbReference>
<evidence type="ECO:0000256" key="8">
    <source>
        <dbReference type="ARBA" id="ARBA00023054"/>
    </source>
</evidence>
<dbReference type="OMA" id="HATEDIH"/>
<protein>
    <submittedName>
        <fullName evidence="16">General negative regulator of transcription subunit 4</fullName>
    </submittedName>
</protein>
<keyword evidence="17" id="KW-1185">Reference proteome</keyword>
<dbReference type="SMART" id="SM00361">
    <property type="entry name" value="RRM_1"/>
    <property type="match status" value="1"/>
</dbReference>
<reference evidence="16 17" key="1">
    <citation type="submission" date="2016-04" db="EMBL/GenBank/DDBJ databases">
        <title>Evolutionary innovation and constraint leading to complex multicellularity in the Ascomycota.</title>
        <authorList>
            <person name="Cisse O."/>
            <person name="Nguyen A."/>
            <person name="Hewitt D.A."/>
            <person name="Jedd G."/>
            <person name="Stajich J.E."/>
        </authorList>
    </citation>
    <scope>NUCLEOTIDE SEQUENCE [LARGE SCALE GENOMIC DNA]</scope>
    <source>
        <strain evidence="16 17">DAH-3</strain>
    </source>
</reference>
<evidence type="ECO:0000259" key="15">
    <source>
        <dbReference type="PROSITE" id="PS50103"/>
    </source>
</evidence>
<dbReference type="GO" id="GO:0003723">
    <property type="term" value="F:RNA binding"/>
    <property type="evidence" value="ECO:0007669"/>
    <property type="project" value="UniProtKB-UniRule"/>
</dbReference>
<evidence type="ECO:0000313" key="17">
    <source>
        <dbReference type="Proteomes" id="UP000186594"/>
    </source>
</evidence>
<dbReference type="InterPro" id="IPR035979">
    <property type="entry name" value="RBD_domain_sf"/>
</dbReference>
<dbReference type="EMBL" id="LXFE01000309">
    <property type="protein sequence ID" value="OLL25812.1"/>
    <property type="molecule type" value="Genomic_DNA"/>
</dbReference>
<dbReference type="GO" id="GO:0016567">
    <property type="term" value="P:protein ubiquitination"/>
    <property type="evidence" value="ECO:0007669"/>
    <property type="project" value="TreeGrafter"/>
</dbReference>
<evidence type="ECO:0000256" key="6">
    <source>
        <dbReference type="ARBA" id="ARBA00022884"/>
    </source>
</evidence>
<evidence type="ECO:0000256" key="7">
    <source>
        <dbReference type="ARBA" id="ARBA00023015"/>
    </source>
</evidence>
<dbReference type="SUPFAM" id="SSF54928">
    <property type="entry name" value="RNA-binding domain, RBD"/>
    <property type="match status" value="1"/>
</dbReference>
<dbReference type="GO" id="GO:0008270">
    <property type="term" value="F:zinc ion binding"/>
    <property type="evidence" value="ECO:0007669"/>
    <property type="project" value="UniProtKB-KW"/>
</dbReference>
<keyword evidence="6 11" id="KW-0694">RNA-binding</keyword>
<evidence type="ECO:0000256" key="5">
    <source>
        <dbReference type="ARBA" id="ARBA00022833"/>
    </source>
</evidence>
<feature type="compositionally biased region" description="Basic and acidic residues" evidence="13">
    <location>
        <begin position="507"/>
        <end position="518"/>
    </location>
</feature>
<feature type="compositionally biased region" description="Polar residues" evidence="13">
    <location>
        <begin position="339"/>
        <end position="349"/>
    </location>
</feature>
<keyword evidence="2" id="KW-0678">Repressor</keyword>
<accession>A0A1U7LTE0</accession>
<evidence type="ECO:0000256" key="3">
    <source>
        <dbReference type="ARBA" id="ARBA00022723"/>
    </source>
</evidence>
<comment type="subcellular location">
    <subcellularLocation>
        <location evidence="1">Nucleus</location>
    </subcellularLocation>
</comment>
<dbReference type="InterPro" id="IPR034261">
    <property type="entry name" value="CNOT4_RRM"/>
</dbReference>
<comment type="caution">
    <text evidence="16">The sequence shown here is derived from an EMBL/GenBank/DDBJ whole genome shotgun (WGS) entry which is preliminary data.</text>
</comment>
<dbReference type="STRING" id="1198029.A0A1U7LTE0"/>
<evidence type="ECO:0000256" key="12">
    <source>
        <dbReference type="PROSITE-ProRule" id="PRU00723"/>
    </source>
</evidence>
<keyword evidence="10" id="KW-0539">Nucleus</keyword>
<dbReference type="Pfam" id="PF00076">
    <property type="entry name" value="RRM_1"/>
    <property type="match status" value="1"/>
</dbReference>
<dbReference type="PROSITE" id="PS50103">
    <property type="entry name" value="ZF_C3H1"/>
    <property type="match status" value="1"/>
</dbReference>
<dbReference type="PANTHER" id="PTHR12603:SF0">
    <property type="entry name" value="CCR4-NOT TRANSCRIPTION COMPLEX SUBUNIT 4"/>
    <property type="match status" value="1"/>
</dbReference>
<feature type="domain" description="RRM" evidence="14">
    <location>
        <begin position="125"/>
        <end position="216"/>
    </location>
</feature>